<sequence length="448" mass="51685">MQKSDNHALQFVIFLLLISSLIGCNHLKAKEVNVLNINELKIPKDIESYNFINEIGASNVELNTYRYIQSTNSVMLSYGHKQFLSLNGLGAAWKKGNHDEQYSPIWLSWSTEAKIIAEQKIESTQNVKSVLTCPKNSKNPYTRYLSLDKTPQGHYLVDDNKNLIRYEVILSPLIEEYIKSYKTKNTPVNFIPGTKDKFGSMALKLAWKELTEEDDISRYFIQDAFMIKNGECEKSKVALISMHMVYKTEKLTDWIWSTFSHIDNAPLAELNPGPGNKYIVNQTQKLLRKWNLYSNNTTSTLNSYNTNDPLSSAQIADVYKYPDNNVFAKIPETEYQYFVENIDSFNKLSPWRYYRQEGSQWIQKMDETDYKSNKNNILIKQCDSELYGRFSGCPIPKLLSNVALEPYEQSTSCVSCHQPSLNNKPQSQQSFDFIFLPPQLFNKGNKND</sequence>
<dbReference type="STRING" id="1123010.SAMN02745724_05038"/>
<dbReference type="AlphaFoldDB" id="A0A1I1TXZ4"/>
<dbReference type="EMBL" id="FOLO01000077">
    <property type="protein sequence ID" value="SFD63359.1"/>
    <property type="molecule type" value="Genomic_DNA"/>
</dbReference>
<keyword evidence="2" id="KW-1185">Reference proteome</keyword>
<protein>
    <submittedName>
        <fullName evidence="1">Uncharacterized protein</fullName>
    </submittedName>
</protein>
<reference evidence="1 2" key="1">
    <citation type="submission" date="2016-10" db="EMBL/GenBank/DDBJ databases">
        <authorList>
            <person name="de Groot N.N."/>
        </authorList>
    </citation>
    <scope>NUCLEOTIDE SEQUENCE [LARGE SCALE GENOMIC DNA]</scope>
    <source>
        <strain evidence="1 2">DSM 6059</strain>
    </source>
</reference>
<dbReference type="RefSeq" id="WP_091991325.1">
    <property type="nucleotide sequence ID" value="NZ_FOLO01000077.1"/>
</dbReference>
<accession>A0A1I1TXZ4</accession>
<dbReference type="OrthoDB" id="280897at2"/>
<gene>
    <name evidence="1" type="ORF">SAMN02745724_05038</name>
</gene>
<name>A0A1I1TXZ4_9GAMM</name>
<dbReference type="Proteomes" id="UP000198862">
    <property type="component" value="Unassembled WGS sequence"/>
</dbReference>
<proteinExistence type="predicted"/>
<evidence type="ECO:0000313" key="1">
    <source>
        <dbReference type="EMBL" id="SFD63359.1"/>
    </source>
</evidence>
<organism evidence="1 2">
    <name type="scientific">Pseudoalteromonas denitrificans DSM 6059</name>
    <dbReference type="NCBI Taxonomy" id="1123010"/>
    <lineage>
        <taxon>Bacteria</taxon>
        <taxon>Pseudomonadati</taxon>
        <taxon>Pseudomonadota</taxon>
        <taxon>Gammaproteobacteria</taxon>
        <taxon>Alteromonadales</taxon>
        <taxon>Pseudoalteromonadaceae</taxon>
        <taxon>Pseudoalteromonas</taxon>
    </lineage>
</organism>
<evidence type="ECO:0000313" key="2">
    <source>
        <dbReference type="Proteomes" id="UP000198862"/>
    </source>
</evidence>
<dbReference type="PROSITE" id="PS51257">
    <property type="entry name" value="PROKAR_LIPOPROTEIN"/>
    <property type="match status" value="1"/>
</dbReference>